<dbReference type="GO" id="GO:0003676">
    <property type="term" value="F:nucleic acid binding"/>
    <property type="evidence" value="ECO:0007669"/>
    <property type="project" value="InterPro"/>
</dbReference>
<dbReference type="HAMAP" id="MF_00048">
    <property type="entry name" value="UPF0102"/>
    <property type="match status" value="1"/>
</dbReference>
<keyword evidence="3" id="KW-0378">Hydrolase</keyword>
<dbReference type="EMBL" id="HG934468">
    <property type="protein sequence ID" value="CDN31120.1"/>
    <property type="molecule type" value="Genomic_DNA"/>
</dbReference>
<name>A0A060R7D2_9BACT</name>
<dbReference type="PANTHER" id="PTHR34039">
    <property type="entry name" value="UPF0102 PROTEIN YRAN"/>
    <property type="match status" value="1"/>
</dbReference>
<dbReference type="HOGENOM" id="CLU_115353_2_1_10"/>
<dbReference type="eggNOG" id="COG0792">
    <property type="taxonomic scope" value="Bacteria"/>
</dbReference>
<dbReference type="GO" id="GO:0016787">
    <property type="term" value="F:hydrolase activity"/>
    <property type="evidence" value="ECO:0007669"/>
    <property type="project" value="UniProtKB-KW"/>
</dbReference>
<organism evidence="3 4">
    <name type="scientific">Mucinivorans hirudinis</name>
    <dbReference type="NCBI Taxonomy" id="1433126"/>
    <lineage>
        <taxon>Bacteria</taxon>
        <taxon>Pseudomonadati</taxon>
        <taxon>Bacteroidota</taxon>
        <taxon>Bacteroidia</taxon>
        <taxon>Bacteroidales</taxon>
        <taxon>Rikenellaceae</taxon>
        <taxon>Mucinivorans</taxon>
    </lineage>
</organism>
<dbReference type="Proteomes" id="UP000027616">
    <property type="component" value="Chromosome I"/>
</dbReference>
<dbReference type="InterPro" id="IPR003509">
    <property type="entry name" value="UPF0102_YraN-like"/>
</dbReference>
<evidence type="ECO:0000313" key="3">
    <source>
        <dbReference type="EMBL" id="CDN31120.1"/>
    </source>
</evidence>
<dbReference type="Pfam" id="PF02021">
    <property type="entry name" value="UPF0102"/>
    <property type="match status" value="1"/>
</dbReference>
<keyword evidence="3" id="KW-0255">Endonuclease</keyword>
<sequence>MSRQQTGSRGEQIAADYLRAQGYEIVEQNYRTGHLEVDVIAERDGALYLVEVKTRVNSGAFKPELALTRAKMDRIARAAENYIREKSIDKEVFIEMITVDITHNGELIRHYKHNEF</sequence>
<protein>
    <recommendedName>
        <fullName evidence="2">UPF0102 protein BN938_1022</fullName>
    </recommendedName>
</protein>
<proteinExistence type="inferred from homology"/>
<keyword evidence="4" id="KW-1185">Reference proteome</keyword>
<dbReference type="Gene3D" id="3.40.1350.10">
    <property type="match status" value="1"/>
</dbReference>
<evidence type="ECO:0000256" key="1">
    <source>
        <dbReference type="ARBA" id="ARBA00006738"/>
    </source>
</evidence>
<dbReference type="GO" id="GO:0004519">
    <property type="term" value="F:endonuclease activity"/>
    <property type="evidence" value="ECO:0007669"/>
    <property type="project" value="UniProtKB-KW"/>
</dbReference>
<dbReference type="InterPro" id="IPR011856">
    <property type="entry name" value="tRNA_endonuc-like_dom_sf"/>
</dbReference>
<keyword evidence="3" id="KW-0540">Nuclease</keyword>
<dbReference type="KEGG" id="rbc:BN938_1022"/>
<reference evidence="3 4" key="1">
    <citation type="journal article" date="2015" name="Genome Announc.">
        <title>Complete Genome Sequence of the Novel Leech Symbiont Mucinivorans hirudinis M3T.</title>
        <authorList>
            <person name="Nelson M.C."/>
            <person name="Bomar L."/>
            <person name="Graf J."/>
        </authorList>
    </citation>
    <scope>NUCLEOTIDE SEQUENCE [LARGE SCALE GENOMIC DNA]</scope>
    <source>
        <strain evidence="4">M3</strain>
    </source>
</reference>
<dbReference type="STRING" id="1433126.BN938_1022"/>
<gene>
    <name evidence="3" type="ORF">BN938_1022</name>
</gene>
<dbReference type="PANTHER" id="PTHR34039:SF1">
    <property type="entry name" value="UPF0102 PROTEIN YRAN"/>
    <property type="match status" value="1"/>
</dbReference>
<accession>A0A060R7D2</accession>
<dbReference type="SUPFAM" id="SSF52980">
    <property type="entry name" value="Restriction endonuclease-like"/>
    <property type="match status" value="1"/>
</dbReference>
<dbReference type="InterPro" id="IPR011335">
    <property type="entry name" value="Restrct_endonuc-II-like"/>
</dbReference>
<dbReference type="AlphaFoldDB" id="A0A060R7D2"/>
<evidence type="ECO:0000313" key="4">
    <source>
        <dbReference type="Proteomes" id="UP000027616"/>
    </source>
</evidence>
<dbReference type="CDD" id="cd20736">
    <property type="entry name" value="PoNe_Nuclease"/>
    <property type="match status" value="1"/>
</dbReference>
<comment type="similarity">
    <text evidence="1 2">Belongs to the UPF0102 family.</text>
</comment>
<evidence type="ECO:0000256" key="2">
    <source>
        <dbReference type="HAMAP-Rule" id="MF_00048"/>
    </source>
</evidence>
<dbReference type="OrthoDB" id="9802516at2"/>